<gene>
    <name evidence="12" type="primary">ABCC1_5</name>
    <name evidence="12" type="ORF">BG006_010488</name>
</gene>
<sequence>MERSHSLFKQLKHATSIDISTRQHQVIYWLSTTAILTTCAALIARAVQLGQDNSSSPATQYGTLTLLISWVSAMVLNHLEHRQDVRSSTYIYAFYVLTLAASAIHIRTMHDLALTAQSQFASFCVFFGALIVGFVVEAWPRNAIVRNQDILDQDLPTAYDQSNLVSRLCFHFMQSVISKGYKQPLVDDDVANMMPRRIRTVHSYDLVSQEWDRHVAKCRTKGNKKPSLLWVVLKAGRWSWLPILVFSLLASIMEYVQPLLLDVILSFISSYSTDSPSPPVYGIILSIGMFVSALLASLASGQFYQIGTNLGLEFKAGLVSMIYRKSLKLSPNARRETTVGEISNHMSVDAERISQAVTHIPGIVSAPFEICVGMWMLYRQLGPSAFTGLGVVLMIIPIQTLIGKTLNTAKDKKLEAMDNRVRLMNEILSSIKIVKLYSWERSFREKLDVVRKKELNHLRHIGIAVAFMMIMYTSLPTLITLLSFTVYALAGGPGGARGTMSAQVVFVSVTLFGRLAKPIGRLSQIVSQSISFNVAVKRIQSFLLQEELEDAQIEYFDGPSQQRSSLSESGYSDGLIQVKRSASDVTLLQAGSKAVSISVQDATFSWDQTTAESKKEMLNLKEQKSDRVTTPTSDQGARPALVDINLEIPSGSLSILMGRVGQGKSSLLGAIIGDMYKHKGRVRVYGQLAYVPQQAWIINASLRENILFGNALDQERYDRITAAVGLIPDFKMLPAGDLTEIGERGINLSGGQRQRVSLARAAYQDADIYLLDDPLSAVDAHVDQHLWENLIGPEGLLNDKTRLLVTHGIHHLSEADQIIVIKSGQIDETGKYEDLMNDQGSFFKLVSEYSVKERQAEKGEQQDESGDQSTVNIAKDDIKTVDAPSPATGTEMVKEDDNAQLIMEEEAAAGSVGWKVFMNYCKAGTYIYSFLGIILFVFSQASQIGINLWLQRWAGREGTDRQDSIGAFLGVYAALVVLYIGLDVSVNLIIFIQAGYRASTLMHNNLLQRVLRLPMSFFDTTPVGRIMNRFSSDVDNMDELLPFFASDFYFFLSTVLGTLIVISFSVPIFLAVIPFLVVLYLIIQTYYIRSARALKRIYSISKSPLYQHFGETLAGVSTIRALRVSDQFIRNSAAKSDQSSNAYFAYTISNRWMHIRLEFLGSIVVLATALLAVLGRETLGPAMAGLALSYSLNATYGITLLVTSFSELQNQLVSVERIREYSEKNTEAPDVNEGVDDQLPPNWPRQGSIVFKNYSTRYRQGMDLVIKDISFTVAAGEKVGIVGRTGAGKSSLTLALFRIIEAANSHWAIASHNGADSDAEPNGGEIGKAPKDLEKVAVEEDGGSIEIDGVDISTVGLETLRKHLAIIPQDPTLFAGTVRENLDPFDQVGDVELWEALERAHLKEYISTMPGGLSYEVAQNGDNFSVGQRSLICLARALLRKTKILVLDEATAAVDVETDELIQKTIRQEFKDRTILTIAHRIKTVMDSDKILVLEKGWVQEYDSPSELLKKGNSLFYSLAQKAGEV</sequence>
<dbReference type="InterPro" id="IPR050173">
    <property type="entry name" value="ABC_transporter_C-like"/>
</dbReference>
<dbReference type="SMART" id="SM00382">
    <property type="entry name" value="AAA"/>
    <property type="match status" value="2"/>
</dbReference>
<evidence type="ECO:0000256" key="1">
    <source>
        <dbReference type="ARBA" id="ARBA00004128"/>
    </source>
</evidence>
<evidence type="ECO:0000256" key="9">
    <source>
        <dbReference type="SAM" id="Phobius"/>
    </source>
</evidence>
<dbReference type="PROSITE" id="PS50893">
    <property type="entry name" value="ABC_TRANSPORTER_2"/>
    <property type="match status" value="2"/>
</dbReference>
<keyword evidence="7 9" id="KW-1133">Transmembrane helix</keyword>
<feature type="transmembrane region" description="Helical" evidence="9">
    <location>
        <begin position="1040"/>
        <end position="1062"/>
    </location>
</feature>
<keyword evidence="3 9" id="KW-0812">Transmembrane</keyword>
<dbReference type="CDD" id="cd18579">
    <property type="entry name" value="ABC_6TM_ABCC_D1"/>
    <property type="match status" value="1"/>
</dbReference>
<feature type="domain" description="ABC transporter" evidence="10">
    <location>
        <begin position="620"/>
        <end position="848"/>
    </location>
</feature>
<keyword evidence="4" id="KW-0677">Repeat</keyword>
<evidence type="ECO:0000256" key="2">
    <source>
        <dbReference type="ARBA" id="ARBA00022448"/>
    </source>
</evidence>
<reference evidence="12" key="1">
    <citation type="journal article" date="2020" name="Fungal Divers.">
        <title>Resolving the Mortierellaceae phylogeny through synthesis of multi-gene phylogenetics and phylogenomics.</title>
        <authorList>
            <person name="Vandepol N."/>
            <person name="Liber J."/>
            <person name="Desiro A."/>
            <person name="Na H."/>
            <person name="Kennedy M."/>
            <person name="Barry K."/>
            <person name="Grigoriev I.V."/>
            <person name="Miller A.N."/>
            <person name="O'Donnell K."/>
            <person name="Stajich J.E."/>
            <person name="Bonito G."/>
        </authorList>
    </citation>
    <scope>NUCLEOTIDE SEQUENCE</scope>
    <source>
        <strain evidence="12">NVP1</strain>
    </source>
</reference>
<feature type="transmembrane region" description="Helical" evidence="9">
    <location>
        <begin position="89"/>
        <end position="108"/>
    </location>
</feature>
<dbReference type="FunFam" id="3.40.50.300:FF:000163">
    <property type="entry name" value="Multidrug resistance-associated protein member 4"/>
    <property type="match status" value="1"/>
</dbReference>
<name>A0A9P5SGW6_9FUNG</name>
<dbReference type="GO" id="GO:0000329">
    <property type="term" value="C:fungal-type vacuole membrane"/>
    <property type="evidence" value="ECO:0007669"/>
    <property type="project" value="UniProtKB-ARBA"/>
</dbReference>
<dbReference type="InterPro" id="IPR011527">
    <property type="entry name" value="ABC1_TM_dom"/>
</dbReference>
<comment type="caution">
    <text evidence="12">The sequence shown here is derived from an EMBL/GenBank/DDBJ whole genome shotgun (WGS) entry which is preliminary data.</text>
</comment>
<feature type="transmembrane region" description="Helical" evidence="9">
    <location>
        <begin position="59"/>
        <end position="77"/>
    </location>
</feature>
<dbReference type="InterPro" id="IPR003593">
    <property type="entry name" value="AAA+_ATPase"/>
</dbReference>
<protein>
    <submittedName>
        <fullName evidence="12">Multidrug resistance-associated protein 1</fullName>
    </submittedName>
</protein>
<dbReference type="Pfam" id="PF00005">
    <property type="entry name" value="ABC_tran"/>
    <property type="match status" value="2"/>
</dbReference>
<feature type="domain" description="ABC transmembrane type-1" evidence="11">
    <location>
        <begin position="243"/>
        <end position="531"/>
    </location>
</feature>
<keyword evidence="2" id="KW-0813">Transport</keyword>
<feature type="transmembrane region" description="Helical" evidence="9">
    <location>
        <begin position="384"/>
        <end position="403"/>
    </location>
</feature>
<feature type="transmembrane region" description="Helical" evidence="9">
    <location>
        <begin position="461"/>
        <end position="490"/>
    </location>
</feature>
<keyword evidence="5" id="KW-0547">Nucleotide-binding</keyword>
<dbReference type="GO" id="GO:0140359">
    <property type="term" value="F:ABC-type transporter activity"/>
    <property type="evidence" value="ECO:0007669"/>
    <property type="project" value="InterPro"/>
</dbReference>
<keyword evidence="6" id="KW-0067">ATP-binding</keyword>
<dbReference type="PANTHER" id="PTHR24223">
    <property type="entry name" value="ATP-BINDING CASSETTE SUB-FAMILY C"/>
    <property type="match status" value="1"/>
</dbReference>
<feature type="transmembrane region" description="Helical" evidence="9">
    <location>
        <begin position="120"/>
        <end position="139"/>
    </location>
</feature>
<comment type="subcellular location">
    <subcellularLocation>
        <location evidence="1">Vacuole membrane</location>
        <topology evidence="1">Multi-pass membrane protein</topology>
    </subcellularLocation>
</comment>
<keyword evidence="13" id="KW-1185">Reference proteome</keyword>
<dbReference type="FunFam" id="1.20.1560.10:FF:000010">
    <property type="entry name" value="Multidrug resistance-associated ABC transporter"/>
    <property type="match status" value="1"/>
</dbReference>
<evidence type="ECO:0000259" key="10">
    <source>
        <dbReference type="PROSITE" id="PS50893"/>
    </source>
</evidence>
<proteinExistence type="predicted"/>
<evidence type="ECO:0000256" key="5">
    <source>
        <dbReference type="ARBA" id="ARBA00022741"/>
    </source>
</evidence>
<dbReference type="GO" id="GO:0005524">
    <property type="term" value="F:ATP binding"/>
    <property type="evidence" value="ECO:0007669"/>
    <property type="project" value="UniProtKB-KW"/>
</dbReference>
<feature type="transmembrane region" description="Helical" evidence="9">
    <location>
        <begin position="1157"/>
        <end position="1175"/>
    </location>
</feature>
<feature type="transmembrane region" description="Helical" evidence="9">
    <location>
        <begin position="1068"/>
        <end position="1088"/>
    </location>
</feature>
<dbReference type="InterPro" id="IPR044746">
    <property type="entry name" value="ABCC_6TM_D1"/>
</dbReference>
<dbReference type="SUPFAM" id="SSF52540">
    <property type="entry name" value="P-loop containing nucleoside triphosphate hydrolases"/>
    <property type="match status" value="3"/>
</dbReference>
<feature type="transmembrane region" description="Helical" evidence="9">
    <location>
        <begin position="970"/>
        <end position="992"/>
    </location>
</feature>
<organism evidence="12 13">
    <name type="scientific">Podila minutissima</name>
    <dbReference type="NCBI Taxonomy" id="64525"/>
    <lineage>
        <taxon>Eukaryota</taxon>
        <taxon>Fungi</taxon>
        <taxon>Fungi incertae sedis</taxon>
        <taxon>Mucoromycota</taxon>
        <taxon>Mortierellomycotina</taxon>
        <taxon>Mortierellomycetes</taxon>
        <taxon>Mortierellales</taxon>
        <taxon>Mortierellaceae</taxon>
        <taxon>Podila</taxon>
    </lineage>
</organism>
<dbReference type="CDD" id="cd03244">
    <property type="entry name" value="ABCC_MRP_domain2"/>
    <property type="match status" value="1"/>
</dbReference>
<dbReference type="SUPFAM" id="SSF90123">
    <property type="entry name" value="ABC transporter transmembrane region"/>
    <property type="match status" value="2"/>
</dbReference>
<dbReference type="GO" id="GO:0016887">
    <property type="term" value="F:ATP hydrolysis activity"/>
    <property type="evidence" value="ECO:0007669"/>
    <property type="project" value="InterPro"/>
</dbReference>
<dbReference type="PANTHER" id="PTHR24223:SF443">
    <property type="entry name" value="MULTIDRUG-RESISTANCE LIKE PROTEIN 1, ISOFORM I"/>
    <property type="match status" value="1"/>
</dbReference>
<dbReference type="Gene3D" id="3.40.50.300">
    <property type="entry name" value="P-loop containing nucleotide triphosphate hydrolases"/>
    <property type="match status" value="2"/>
</dbReference>
<feature type="domain" description="ABC transmembrane type-1" evidence="11">
    <location>
        <begin position="930"/>
        <end position="1210"/>
    </location>
</feature>
<dbReference type="Pfam" id="PF00664">
    <property type="entry name" value="ABC_membrane"/>
    <property type="match status" value="2"/>
</dbReference>
<evidence type="ECO:0000313" key="13">
    <source>
        <dbReference type="Proteomes" id="UP000696485"/>
    </source>
</evidence>
<dbReference type="Gene3D" id="1.20.1560.10">
    <property type="entry name" value="ABC transporter type 1, transmembrane domain"/>
    <property type="match status" value="2"/>
</dbReference>
<accession>A0A9P5SGW6</accession>
<evidence type="ECO:0000256" key="7">
    <source>
        <dbReference type="ARBA" id="ARBA00022989"/>
    </source>
</evidence>
<evidence type="ECO:0000313" key="12">
    <source>
        <dbReference type="EMBL" id="KAF9326067.1"/>
    </source>
</evidence>
<feature type="transmembrane region" description="Helical" evidence="9">
    <location>
        <begin position="280"/>
        <end position="299"/>
    </location>
</feature>
<dbReference type="InterPro" id="IPR027417">
    <property type="entry name" value="P-loop_NTPase"/>
</dbReference>
<dbReference type="CDD" id="cd18603">
    <property type="entry name" value="ABC_6TM_MRP1_2_3_6_D2_like"/>
    <property type="match status" value="1"/>
</dbReference>
<dbReference type="CDD" id="cd03250">
    <property type="entry name" value="ABCC_MRP_domain1"/>
    <property type="match status" value="1"/>
</dbReference>
<feature type="transmembrane region" description="Helical" evidence="9">
    <location>
        <begin position="925"/>
        <end position="950"/>
    </location>
</feature>
<feature type="domain" description="ABC transporter" evidence="10">
    <location>
        <begin position="1249"/>
        <end position="1521"/>
    </location>
</feature>
<evidence type="ECO:0000256" key="3">
    <source>
        <dbReference type="ARBA" id="ARBA00022692"/>
    </source>
</evidence>
<evidence type="ECO:0000256" key="6">
    <source>
        <dbReference type="ARBA" id="ARBA00022840"/>
    </source>
</evidence>
<keyword evidence="8 9" id="KW-0472">Membrane</keyword>
<dbReference type="InterPro" id="IPR036640">
    <property type="entry name" value="ABC1_TM_sf"/>
</dbReference>
<dbReference type="InterPro" id="IPR017871">
    <property type="entry name" value="ABC_transporter-like_CS"/>
</dbReference>
<dbReference type="FunFam" id="1.20.1560.10:FF:000006">
    <property type="entry name" value="ATP-binding cassette, sub-family C (CFTR/MRP), member 9"/>
    <property type="match status" value="1"/>
</dbReference>
<dbReference type="EMBL" id="JAAAUY010000830">
    <property type="protein sequence ID" value="KAF9326067.1"/>
    <property type="molecule type" value="Genomic_DNA"/>
</dbReference>
<dbReference type="FunFam" id="3.40.50.300:FF:000997">
    <property type="entry name" value="Multidrug resistance-associated protein 1"/>
    <property type="match status" value="1"/>
</dbReference>
<dbReference type="InterPro" id="IPR003439">
    <property type="entry name" value="ABC_transporter-like_ATP-bd"/>
</dbReference>
<dbReference type="PROSITE" id="PS00211">
    <property type="entry name" value="ABC_TRANSPORTER_1"/>
    <property type="match status" value="2"/>
</dbReference>
<evidence type="ECO:0000259" key="11">
    <source>
        <dbReference type="PROSITE" id="PS50929"/>
    </source>
</evidence>
<dbReference type="PROSITE" id="PS50929">
    <property type="entry name" value="ABC_TM1F"/>
    <property type="match status" value="2"/>
</dbReference>
<dbReference type="Proteomes" id="UP000696485">
    <property type="component" value="Unassembled WGS sequence"/>
</dbReference>
<feature type="transmembrane region" description="Helical" evidence="9">
    <location>
        <begin position="26"/>
        <end position="47"/>
    </location>
</feature>
<evidence type="ECO:0000256" key="8">
    <source>
        <dbReference type="ARBA" id="ARBA00023136"/>
    </source>
</evidence>
<feature type="transmembrane region" description="Helical" evidence="9">
    <location>
        <begin position="243"/>
        <end position="268"/>
    </location>
</feature>
<evidence type="ECO:0000256" key="4">
    <source>
        <dbReference type="ARBA" id="ARBA00022737"/>
    </source>
</evidence>